<feature type="non-terminal residue" evidence="2">
    <location>
        <position position="1"/>
    </location>
</feature>
<sequence length="579" mass="68925">LLILTVLNAAEVEEKSISFNDVQQEDLEFYKIMCLQKFKLPSLIKSISEFTTVSSKFISGLERDIELINRCVDKELLGETNFEKERVTKYEIILNISEMLKIEFKDKIKDNIVQISNKISNLICPSYSFKISEMSEEGIKFKIINAFSNINKIYESLDEFYTEFFKLFEKINKFGDEKRNLDDESKELFTSCFDKMMNAVRDILSNMKKLKGVVLNLNFIFVHFDLILDFNDKFLTKNVKDAISYYKEIIVNKIKLLNEYKEKFILHTERLKEQATSDFNIFISEDKSKVIFDANESLNKNENRSEVFFSVENFNFAIGYDYSEMFLNTFLCAHELWFLIRDYIKQRHENFLYEDYDFKRSGEYYKYYSEDDLNVEDYFTFNISMYSFNSIIGFIENHISSEKVSVEKYSSQYFLEIQILRRSKMESCIEKLNTKLDDAEINYKKELTLSEEKYKSLKDYFHDVYRELSDKMLEITKIEFNSKNHDKVRHDFAFEMLLNKVLKKLFATRRGDDSLIKSSITVLLKSLEERISIFKSISEKFSVDLQVDLVTYLQNLENIFINKLLERLSNRLDHANRLE</sequence>
<feature type="coiled-coil region" evidence="1">
    <location>
        <begin position="422"/>
        <end position="449"/>
    </location>
</feature>
<evidence type="ECO:0000313" key="3">
    <source>
        <dbReference type="Proteomes" id="UP000030655"/>
    </source>
</evidence>
<protein>
    <submittedName>
        <fullName evidence="2">Uncharacterized protein</fullName>
    </submittedName>
</protein>
<reference evidence="3" key="1">
    <citation type="submission" date="2013-02" db="EMBL/GenBank/DDBJ databases">
        <authorList>
            <consortium name="The Broad Institute Genome Sequencing Platform"/>
            <person name="Cuomo C."/>
            <person name="Becnel J."/>
            <person name="Sanscrainte N."/>
            <person name="Walker B."/>
            <person name="Young S.K."/>
            <person name="Zeng Q."/>
            <person name="Gargeya S."/>
            <person name="Fitzgerald M."/>
            <person name="Haas B."/>
            <person name="Abouelleil A."/>
            <person name="Alvarado L."/>
            <person name="Arachchi H.M."/>
            <person name="Berlin A.M."/>
            <person name="Chapman S.B."/>
            <person name="Dewar J."/>
            <person name="Goldberg J."/>
            <person name="Griggs A."/>
            <person name="Gujja S."/>
            <person name="Hansen M."/>
            <person name="Howarth C."/>
            <person name="Imamovic A."/>
            <person name="Larimer J."/>
            <person name="McCowan C."/>
            <person name="Murphy C."/>
            <person name="Neiman D."/>
            <person name="Pearson M."/>
            <person name="Priest M."/>
            <person name="Roberts A."/>
            <person name="Saif S."/>
            <person name="Shea T."/>
            <person name="Sisk P."/>
            <person name="Sykes S."/>
            <person name="Wortman J."/>
            <person name="Nusbaum C."/>
            <person name="Birren B."/>
        </authorList>
    </citation>
    <scope>NUCLEOTIDE SEQUENCE [LARGE SCALE GENOMIC DNA]</scope>
    <source>
        <strain evidence="3">PRA339</strain>
    </source>
</reference>
<proteinExistence type="predicted"/>
<dbReference type="HOGENOM" id="CLU_471415_0_0_1"/>
<dbReference type="Proteomes" id="UP000030655">
    <property type="component" value="Unassembled WGS sequence"/>
</dbReference>
<name>A0A059F4B1_9MICR</name>
<dbReference type="AlphaFoldDB" id="A0A059F4B1"/>
<dbReference type="EMBL" id="KK365133">
    <property type="protein sequence ID" value="KCZ82088.1"/>
    <property type="molecule type" value="Genomic_DNA"/>
</dbReference>
<organism evidence="2 3">
    <name type="scientific">Anncaliia algerae PRA339</name>
    <dbReference type="NCBI Taxonomy" id="1288291"/>
    <lineage>
        <taxon>Eukaryota</taxon>
        <taxon>Fungi</taxon>
        <taxon>Fungi incertae sedis</taxon>
        <taxon>Microsporidia</taxon>
        <taxon>Tubulinosematoidea</taxon>
        <taxon>Tubulinosematidae</taxon>
        <taxon>Anncaliia</taxon>
    </lineage>
</organism>
<dbReference type="OrthoDB" id="10349645at2759"/>
<evidence type="ECO:0000256" key="1">
    <source>
        <dbReference type="SAM" id="Coils"/>
    </source>
</evidence>
<keyword evidence="1" id="KW-0175">Coiled coil</keyword>
<reference evidence="2 3" key="2">
    <citation type="submission" date="2014-03" db="EMBL/GenBank/DDBJ databases">
        <title>The Genome Sequence of Anncaliia algerae insect isolate PRA339.</title>
        <authorList>
            <consortium name="The Broad Institute Genome Sequencing Platform"/>
            <consortium name="The Broad Institute Genome Sequencing Center for Infectious Disease"/>
            <person name="Cuomo C."/>
            <person name="Becnel J."/>
            <person name="Sanscrainte N."/>
            <person name="Walker B."/>
            <person name="Young S.K."/>
            <person name="Zeng Q."/>
            <person name="Gargeya S."/>
            <person name="Fitzgerald M."/>
            <person name="Haas B."/>
            <person name="Abouelleil A."/>
            <person name="Alvarado L."/>
            <person name="Arachchi H.M."/>
            <person name="Berlin A.M."/>
            <person name="Chapman S.B."/>
            <person name="Dewar J."/>
            <person name="Goldberg J."/>
            <person name="Griggs A."/>
            <person name="Gujja S."/>
            <person name="Hansen M."/>
            <person name="Howarth C."/>
            <person name="Imamovic A."/>
            <person name="Larimer J."/>
            <person name="McCowan C."/>
            <person name="Murphy C."/>
            <person name="Neiman D."/>
            <person name="Pearson M."/>
            <person name="Priest M."/>
            <person name="Roberts A."/>
            <person name="Saif S."/>
            <person name="Shea T."/>
            <person name="Sisk P."/>
            <person name="Sykes S."/>
            <person name="Wortman J."/>
            <person name="Nusbaum C."/>
            <person name="Birren B."/>
        </authorList>
    </citation>
    <scope>NUCLEOTIDE SEQUENCE [LARGE SCALE GENOMIC DNA]</scope>
    <source>
        <strain evidence="2 3">PRA339</strain>
    </source>
</reference>
<gene>
    <name evidence="2" type="ORF">H312_00571</name>
</gene>
<keyword evidence="3" id="KW-1185">Reference proteome</keyword>
<dbReference type="VEuPathDB" id="MicrosporidiaDB:H312_00571"/>
<evidence type="ECO:0000313" key="2">
    <source>
        <dbReference type="EMBL" id="KCZ82088.1"/>
    </source>
</evidence>
<accession>A0A059F4B1</accession>